<organism evidence="1 2">
    <name type="scientific">Choristoneura fumiferana</name>
    <name type="common">Spruce budworm moth</name>
    <name type="synonym">Archips fumiferana</name>
    <dbReference type="NCBI Taxonomy" id="7141"/>
    <lineage>
        <taxon>Eukaryota</taxon>
        <taxon>Metazoa</taxon>
        <taxon>Ecdysozoa</taxon>
        <taxon>Arthropoda</taxon>
        <taxon>Hexapoda</taxon>
        <taxon>Insecta</taxon>
        <taxon>Pterygota</taxon>
        <taxon>Neoptera</taxon>
        <taxon>Endopterygota</taxon>
        <taxon>Lepidoptera</taxon>
        <taxon>Glossata</taxon>
        <taxon>Ditrysia</taxon>
        <taxon>Tortricoidea</taxon>
        <taxon>Tortricidae</taxon>
        <taxon>Tortricinae</taxon>
        <taxon>Choristoneura</taxon>
    </lineage>
</organism>
<protein>
    <submittedName>
        <fullName evidence="1">Uncharacterized protein</fullName>
    </submittedName>
</protein>
<accession>A0ACC0JVA0</accession>
<reference evidence="1 2" key="1">
    <citation type="journal article" date="2022" name="Genome Biol. Evol.">
        <title>The Spruce Budworm Genome: Reconstructing the Evolutionary History of Antifreeze Proteins.</title>
        <authorList>
            <person name="Beliveau C."/>
            <person name="Gagne P."/>
            <person name="Picq S."/>
            <person name="Vernygora O."/>
            <person name="Keeling C.I."/>
            <person name="Pinkney K."/>
            <person name="Doucet D."/>
            <person name="Wen F."/>
            <person name="Johnston J.S."/>
            <person name="Maaroufi H."/>
            <person name="Boyle B."/>
            <person name="Laroche J."/>
            <person name="Dewar K."/>
            <person name="Juretic N."/>
            <person name="Blackburn G."/>
            <person name="Nisole A."/>
            <person name="Brunet B."/>
            <person name="Brandao M."/>
            <person name="Lumley L."/>
            <person name="Duan J."/>
            <person name="Quan G."/>
            <person name="Lucarotti C.J."/>
            <person name="Roe A.D."/>
            <person name="Sperling F.A.H."/>
            <person name="Levesque R.C."/>
            <person name="Cusson M."/>
        </authorList>
    </citation>
    <scope>NUCLEOTIDE SEQUENCE [LARGE SCALE GENOMIC DNA]</scope>
    <source>
        <strain evidence="1">Glfc:IPQL:Cfum</strain>
    </source>
</reference>
<dbReference type="EMBL" id="CM046103">
    <property type="protein sequence ID" value="KAI8428151.1"/>
    <property type="molecule type" value="Genomic_DNA"/>
</dbReference>
<keyword evidence="2" id="KW-1185">Reference proteome</keyword>
<proteinExistence type="predicted"/>
<dbReference type="Proteomes" id="UP001064048">
    <property type="component" value="Chromosome 3"/>
</dbReference>
<evidence type="ECO:0000313" key="2">
    <source>
        <dbReference type="Proteomes" id="UP001064048"/>
    </source>
</evidence>
<evidence type="ECO:0000313" key="1">
    <source>
        <dbReference type="EMBL" id="KAI8428151.1"/>
    </source>
</evidence>
<name>A0ACC0JVA0_CHOFU</name>
<comment type="caution">
    <text evidence="1">The sequence shown here is derived from an EMBL/GenBank/DDBJ whole genome shotgun (WGS) entry which is preliminary data.</text>
</comment>
<sequence>MLYQSIAIVLIIVLNKVVCHLKDLGEVTLNLSALPDIFEGRIVGGKPVDLESYPFNTQFFNRGGLCSAIILTIKTALTAAHCFDINKNIGEMKLWAAARYMFDRSAQQFDIWDFIIHEHYNETILLSNDIAVILIHGSVVFGPYAKKAVLSDGETWMRENETMFMASGWGETSYGGKVSQHGLMETNLRFVSPRHCKTYYKGWQFSPEMFCLYGDGERDTCQGDSGGGIVWKNITVSLCNRAPIKDGKIYVEGKIVGGHAVPLERFPYTVQVFNYGAMCAGSIFSSWSVLTAAHCFENNQDVDEMELHVGSRYTYDLAADRYNVWYYVAHEDYNKAAPFACDVAVIFVDRPIRFSEKTSKAVLVNTAAWMSTKETNFTATGWGWTKYGGPISTFGLLMTELQYVSAKECGRLHNLRLTRDMFCLYGDGVRDTCKGDSGGGIEWRGMIVGIVSHGDGCAKKDKPSVYSNV</sequence>
<gene>
    <name evidence="1" type="ORF">MSG28_002398</name>
</gene>